<evidence type="ECO:0000313" key="2">
    <source>
        <dbReference type="EMBL" id="PZA18783.1"/>
    </source>
</evidence>
<sequence length="79" mass="7397">AALGLSVQQQAAAAGNAAPDAVTQLSPLGAALQPGDVVTVVYAAGEAAAPEQEPGTGATQVGSTEQGQTGVPLDAAVGS</sequence>
<feature type="non-terminal residue" evidence="2">
    <location>
        <position position="79"/>
    </location>
</feature>
<keyword evidence="3" id="KW-1185">Reference proteome</keyword>
<accession>A0A323V3X3</accession>
<evidence type="ECO:0000313" key="3">
    <source>
        <dbReference type="Proteomes" id="UP000247602"/>
    </source>
</evidence>
<feature type="region of interest" description="Disordered" evidence="1">
    <location>
        <begin position="48"/>
        <end position="79"/>
    </location>
</feature>
<dbReference type="Proteomes" id="UP000247602">
    <property type="component" value="Unassembled WGS sequence"/>
</dbReference>
<dbReference type="EMBL" id="QKNV01000658">
    <property type="protein sequence ID" value="PZA18783.1"/>
    <property type="molecule type" value="Genomic_DNA"/>
</dbReference>
<gene>
    <name evidence="2" type="ORF">DMO24_24255</name>
</gene>
<feature type="compositionally biased region" description="Polar residues" evidence="1">
    <location>
        <begin position="59"/>
        <end position="69"/>
    </location>
</feature>
<feature type="non-terminal residue" evidence="2">
    <location>
        <position position="1"/>
    </location>
</feature>
<comment type="caution">
    <text evidence="2">The sequence shown here is derived from an EMBL/GenBank/DDBJ whole genome shotgun (WGS) entry which is preliminary data.</text>
</comment>
<organism evidence="2 3">
    <name type="scientific">Modestobacter versicolor</name>
    <dbReference type="NCBI Taxonomy" id="429133"/>
    <lineage>
        <taxon>Bacteria</taxon>
        <taxon>Bacillati</taxon>
        <taxon>Actinomycetota</taxon>
        <taxon>Actinomycetes</taxon>
        <taxon>Geodermatophilales</taxon>
        <taxon>Geodermatophilaceae</taxon>
        <taxon>Modestobacter</taxon>
    </lineage>
</organism>
<reference evidence="2 3" key="1">
    <citation type="submission" date="2018-06" db="EMBL/GenBank/DDBJ databases">
        <title>Draft genome sequence of Modestobacter versicolor CP153-2.</title>
        <authorList>
            <person name="Gundlapally S.R."/>
        </authorList>
    </citation>
    <scope>NUCLEOTIDE SEQUENCE [LARGE SCALE GENOMIC DNA]</scope>
    <source>
        <strain evidence="2 3">CP153-2</strain>
    </source>
</reference>
<protein>
    <recommendedName>
        <fullName evidence="4">PASTA domain-containing protein</fullName>
    </recommendedName>
</protein>
<evidence type="ECO:0008006" key="4">
    <source>
        <dbReference type="Google" id="ProtNLM"/>
    </source>
</evidence>
<dbReference type="AlphaFoldDB" id="A0A323V3X3"/>
<name>A0A323V3X3_9ACTN</name>
<proteinExistence type="predicted"/>
<evidence type="ECO:0000256" key="1">
    <source>
        <dbReference type="SAM" id="MobiDB-lite"/>
    </source>
</evidence>
<feature type="compositionally biased region" description="Low complexity" evidence="1">
    <location>
        <begin position="48"/>
        <end position="58"/>
    </location>
</feature>